<reference evidence="2" key="1">
    <citation type="journal article" date="2019" name="Int. J. Syst. Evol. Microbiol.">
        <title>The Global Catalogue of Microorganisms (GCM) 10K type strain sequencing project: providing services to taxonomists for standard genome sequencing and annotation.</title>
        <authorList>
            <consortium name="The Broad Institute Genomics Platform"/>
            <consortium name="The Broad Institute Genome Sequencing Center for Infectious Disease"/>
            <person name="Wu L."/>
            <person name="Ma J."/>
        </authorList>
    </citation>
    <scope>NUCLEOTIDE SEQUENCE [LARGE SCALE GENOMIC DNA]</scope>
    <source>
        <strain evidence="2">JCM 17017</strain>
    </source>
</reference>
<name>A0ABP7HBC9_9PSEU</name>
<dbReference type="RefSeq" id="WP_237338052.1">
    <property type="nucleotide sequence ID" value="NZ_BAABCM010000001.1"/>
</dbReference>
<evidence type="ECO:0000313" key="2">
    <source>
        <dbReference type="Proteomes" id="UP001501624"/>
    </source>
</evidence>
<dbReference type="Proteomes" id="UP001501624">
    <property type="component" value="Unassembled WGS sequence"/>
</dbReference>
<protein>
    <submittedName>
        <fullName evidence="1">Uncharacterized protein</fullName>
    </submittedName>
</protein>
<keyword evidence="2" id="KW-1185">Reference proteome</keyword>
<sequence length="249" mass="27234">MLEFFRAILDAVLAITPKALTARKDAKLNALGAELFVLYLRAHRIADNGDYLLGFLENTATMSEEDVRAQTSWVRRLHAAARQQASDLRGLNSEMTRLGGCLAALDPQAYGRLKNGMWEKFSRIDHLRMVLAGPALPDPRALGLFPGPDPVTDPVGRLAGLLSRPEGAMQSPGALESPGALDLRDPLTPRARAEIARYLAEHRPREQLAEIRAQLKILHEALERTFTLSDILVSLSAAGKADPGGFLRD</sequence>
<gene>
    <name evidence="1" type="ORF">GCM10022380_00030</name>
</gene>
<comment type="caution">
    <text evidence="1">The sequence shown here is derived from an EMBL/GenBank/DDBJ whole genome shotgun (WGS) entry which is preliminary data.</text>
</comment>
<dbReference type="EMBL" id="BAABCM010000001">
    <property type="protein sequence ID" value="GAA3787984.1"/>
    <property type="molecule type" value="Genomic_DNA"/>
</dbReference>
<evidence type="ECO:0000313" key="1">
    <source>
        <dbReference type="EMBL" id="GAA3787984.1"/>
    </source>
</evidence>
<proteinExistence type="predicted"/>
<organism evidence="1 2">
    <name type="scientific">Amycolatopsis tucumanensis</name>
    <dbReference type="NCBI Taxonomy" id="401106"/>
    <lineage>
        <taxon>Bacteria</taxon>
        <taxon>Bacillati</taxon>
        <taxon>Actinomycetota</taxon>
        <taxon>Actinomycetes</taxon>
        <taxon>Pseudonocardiales</taxon>
        <taxon>Pseudonocardiaceae</taxon>
        <taxon>Amycolatopsis</taxon>
    </lineage>
</organism>
<accession>A0ABP7HBC9</accession>